<dbReference type="EMBL" id="JAVDTL010000001">
    <property type="protein sequence ID" value="MDR6765751.1"/>
    <property type="molecule type" value="Genomic_DNA"/>
</dbReference>
<proteinExistence type="predicted"/>
<gene>
    <name evidence="1" type="ORF">J2W88_001009</name>
</gene>
<dbReference type="AlphaFoldDB" id="A0AAJ2EZM3"/>
<accession>A0AAJ2EZM3</accession>
<dbReference type="Gene3D" id="3.20.20.80">
    <property type="entry name" value="Glycosidases"/>
    <property type="match status" value="2"/>
</dbReference>
<sequence length="634" mass="70222">MSSHDSADRLMPLAVFAAGCSALVAGAMGAVLLSKYATGDAATKERMLLAPMIGAIDTCIATPEGSPSHPMDDLARSCGGPQGSAAALVESTLSTLQPQTGGQGRYPLGYTLPVPLLKLFHQNPQGHWEIDGRLINRLVRTIRDTERPLILYLFSTHFSADAPLEQVLAQDSRNLAQTRDGPLGQSSYYGAPLYNWSFASTQNELTERRVQAARAVLGTVCQLPAHDIAKVRGVTLLGELHHLFPNFEGGMGFAPPYRVTDYSPHSVTAFRSFLRHEFQSIEKFNRAMGADYASFDQVAPPSKDIRTEPLQRYTEHIDSFAQGTLPISGWAYVPHTEGSGPAWVHVFRNGVFVGKTPVNKGRQDVLKAKPEFGSADTGWRLDMDFRRLPAGMHRIDVFLEEAPGHLTPLGTRRIAIMDRAQTSPRELPQQPLPLSTTAVPSTLASIDMPVDESSYYYNPLVPLWHQFRGKQVVDYLRFFDDVVHESCLSKTPHYTHQIVPFANPSWDAHKFAIDASLREQNGIRLGVSLYGDASYGQAFGRWYRSTGRRGYGVTEFHPLKAMDAPTLQRTLEQHAARGAEFLSFFMEPRWEGKLVARGHNIFSFDPDNPQFGSDALYESMQQALRQGAANQPRP</sequence>
<name>A0AAJ2EZM3_ACIDE</name>
<reference evidence="1" key="1">
    <citation type="submission" date="2023-07" db="EMBL/GenBank/DDBJ databases">
        <title>Sorghum-associated microbial communities from plants grown in Nebraska, USA.</title>
        <authorList>
            <person name="Schachtman D."/>
        </authorList>
    </citation>
    <scope>NUCLEOTIDE SEQUENCE</scope>
    <source>
        <strain evidence="1">BE69</strain>
    </source>
</reference>
<evidence type="ECO:0000313" key="1">
    <source>
        <dbReference type="EMBL" id="MDR6765751.1"/>
    </source>
</evidence>
<protein>
    <recommendedName>
        <fullName evidence="3">Beta-galactosidase-like protein</fullName>
    </recommendedName>
</protein>
<evidence type="ECO:0000313" key="2">
    <source>
        <dbReference type="Proteomes" id="UP001253458"/>
    </source>
</evidence>
<dbReference type="Proteomes" id="UP001253458">
    <property type="component" value="Unassembled WGS sequence"/>
</dbReference>
<comment type="caution">
    <text evidence="1">The sequence shown here is derived from an EMBL/GenBank/DDBJ whole genome shotgun (WGS) entry which is preliminary data.</text>
</comment>
<evidence type="ECO:0008006" key="3">
    <source>
        <dbReference type="Google" id="ProtNLM"/>
    </source>
</evidence>
<organism evidence="1 2">
    <name type="scientific">Acidovorax delafieldii</name>
    <name type="common">Pseudomonas delafieldii</name>
    <dbReference type="NCBI Taxonomy" id="47920"/>
    <lineage>
        <taxon>Bacteria</taxon>
        <taxon>Pseudomonadati</taxon>
        <taxon>Pseudomonadota</taxon>
        <taxon>Betaproteobacteria</taxon>
        <taxon>Burkholderiales</taxon>
        <taxon>Comamonadaceae</taxon>
        <taxon>Acidovorax</taxon>
    </lineage>
</organism>
<dbReference type="RefSeq" id="WP_209816267.1">
    <property type="nucleotide sequence ID" value="NZ_JAVDTL010000001.1"/>
</dbReference>